<dbReference type="Pfam" id="PF02585">
    <property type="entry name" value="PIG-L"/>
    <property type="match status" value="1"/>
</dbReference>
<proteinExistence type="predicted"/>
<evidence type="ECO:0000313" key="1">
    <source>
        <dbReference type="EMBL" id="NJP01713.1"/>
    </source>
</evidence>
<dbReference type="PANTHER" id="PTHR12993:SF29">
    <property type="entry name" value="BLR3841 PROTEIN"/>
    <property type="match status" value="1"/>
</dbReference>
<dbReference type="RefSeq" id="WP_168084286.1">
    <property type="nucleotide sequence ID" value="NZ_JAAVJI010000006.1"/>
</dbReference>
<comment type="caution">
    <text evidence="1">The sequence shown here is derived from an EMBL/GenBank/DDBJ whole genome shotgun (WGS) entry which is preliminary data.</text>
</comment>
<reference evidence="1 2" key="1">
    <citation type="submission" date="2020-03" db="EMBL/GenBank/DDBJ databases">
        <authorList>
            <person name="Wang L."/>
            <person name="He N."/>
            <person name="Li Y."/>
            <person name="Fang Y."/>
            <person name="Zhang F."/>
        </authorList>
    </citation>
    <scope>NUCLEOTIDE SEQUENCE [LARGE SCALE GENOMIC DNA]</scope>
    <source>
        <strain evidence="2">hsmgli-8</strain>
    </source>
</reference>
<name>A0ABX0YI74_9PSED</name>
<dbReference type="InterPro" id="IPR024078">
    <property type="entry name" value="LmbE-like_dom_sf"/>
</dbReference>
<dbReference type="PANTHER" id="PTHR12993">
    <property type="entry name" value="N-ACETYLGLUCOSAMINYL-PHOSPHATIDYLINOSITOL DE-N-ACETYLASE-RELATED"/>
    <property type="match status" value="1"/>
</dbReference>
<dbReference type="InterPro" id="IPR003737">
    <property type="entry name" value="GlcNAc_PI_deacetylase-related"/>
</dbReference>
<protein>
    <submittedName>
        <fullName evidence="1">PIG-L family deacetylase</fullName>
    </submittedName>
</protein>
<accession>A0ABX0YI74</accession>
<dbReference type="Proteomes" id="UP000746535">
    <property type="component" value="Unassembled WGS sequence"/>
</dbReference>
<dbReference type="Gene3D" id="3.40.50.10320">
    <property type="entry name" value="LmbE-like"/>
    <property type="match status" value="1"/>
</dbReference>
<gene>
    <name evidence="1" type="ORF">HBH25_12740</name>
</gene>
<keyword evidence="2" id="KW-1185">Reference proteome</keyword>
<evidence type="ECO:0000313" key="2">
    <source>
        <dbReference type="Proteomes" id="UP000746535"/>
    </source>
</evidence>
<dbReference type="SUPFAM" id="SSF102588">
    <property type="entry name" value="LmbE-like"/>
    <property type="match status" value="1"/>
</dbReference>
<sequence>MSEPENLIQATGTSYEAWLGSQRLAAVPAISLHTLAPPGQRVVIVAPHPDDEVIACGGLLAALADRPQDLVLISITDGEGSHPDSPEWPPERLRQVREDESTQALRALGLAPDSLTWHRLHAPDSRVGQDETGLIARLRALFRPGDRVFTTWRLDGHCDHEAVARACLSAAADAGAQVLEIPVWAWHWAAPEDDRLPWDRAHRLLLTPQWLERKRAALQAHQSQLHPDPTTGAAPVLSEEALHRWLQPFEVVFL</sequence>
<dbReference type="EMBL" id="JAAVJI010000006">
    <property type="protein sequence ID" value="NJP01713.1"/>
    <property type="molecule type" value="Genomic_DNA"/>
</dbReference>
<organism evidence="1 2">
    <name type="scientific">Pseudomonas quercus</name>
    <dbReference type="NCBI Taxonomy" id="2722792"/>
    <lineage>
        <taxon>Bacteria</taxon>
        <taxon>Pseudomonadati</taxon>
        <taxon>Pseudomonadota</taxon>
        <taxon>Gammaproteobacteria</taxon>
        <taxon>Pseudomonadales</taxon>
        <taxon>Pseudomonadaceae</taxon>
        <taxon>Pseudomonas</taxon>
    </lineage>
</organism>